<dbReference type="SUPFAM" id="SSF53659">
    <property type="entry name" value="Isocitrate/Isopropylmalate dehydrogenase-like"/>
    <property type="match status" value="1"/>
</dbReference>
<comment type="cofactor">
    <cofactor evidence="2">
        <name>Mg(2+)</name>
        <dbReference type="ChEBI" id="CHEBI:18420"/>
    </cofactor>
</comment>
<evidence type="ECO:0000256" key="4">
    <source>
        <dbReference type="ARBA" id="ARBA00008756"/>
    </source>
</evidence>
<dbReference type="InterPro" id="IPR051674">
    <property type="entry name" value="Malate_Decarboxylase"/>
</dbReference>
<dbReference type="InterPro" id="IPR046346">
    <property type="entry name" value="Aminoacid_DH-like_N_sf"/>
</dbReference>
<dbReference type="InterPro" id="IPR012188">
    <property type="entry name" value="ME_PTA"/>
</dbReference>
<dbReference type="InterPro" id="IPR036291">
    <property type="entry name" value="NAD(P)-bd_dom_sf"/>
</dbReference>
<keyword evidence="6" id="KW-0560">Oxidoreductase</keyword>
<name>A0ABU5NC45_9RICK</name>
<dbReference type="InterPro" id="IPR045213">
    <property type="entry name" value="Malic_NAD-bd_bact_type"/>
</dbReference>
<dbReference type="CDD" id="cd05311">
    <property type="entry name" value="NAD_bind_2_malic_enz"/>
    <property type="match status" value="1"/>
</dbReference>
<dbReference type="SMART" id="SM00919">
    <property type="entry name" value="Malic_M"/>
    <property type="match status" value="1"/>
</dbReference>
<evidence type="ECO:0000313" key="11">
    <source>
        <dbReference type="Proteomes" id="UP001291687"/>
    </source>
</evidence>
<dbReference type="InterPro" id="IPR042113">
    <property type="entry name" value="P_AcTrfase_dom1"/>
</dbReference>
<evidence type="ECO:0000256" key="5">
    <source>
        <dbReference type="ARBA" id="ARBA00022723"/>
    </source>
</evidence>
<evidence type="ECO:0000256" key="2">
    <source>
        <dbReference type="ARBA" id="ARBA00001946"/>
    </source>
</evidence>
<protein>
    <submittedName>
        <fullName evidence="10">NADP-dependent malic enzyme</fullName>
    </submittedName>
</protein>
<dbReference type="InterPro" id="IPR012302">
    <property type="entry name" value="Malic_NAD-bd"/>
</dbReference>
<dbReference type="Gene3D" id="3.40.50.720">
    <property type="entry name" value="NAD(P)-binding Rossmann-like Domain"/>
    <property type="match status" value="1"/>
</dbReference>
<dbReference type="Gene3D" id="3.40.50.10950">
    <property type="match status" value="1"/>
</dbReference>
<keyword evidence="11" id="KW-1185">Reference proteome</keyword>
<dbReference type="RefSeq" id="WP_322776649.1">
    <property type="nucleotide sequence ID" value="NZ_JARJFB010000042.1"/>
</dbReference>
<keyword evidence="5" id="KW-0479">Metal-binding</keyword>
<dbReference type="InterPro" id="IPR042112">
    <property type="entry name" value="P_AcTrfase_dom2"/>
</dbReference>
<dbReference type="InterPro" id="IPR002505">
    <property type="entry name" value="PTA_PTB"/>
</dbReference>
<dbReference type="InterPro" id="IPR037062">
    <property type="entry name" value="Malic_N_dom_sf"/>
</dbReference>
<dbReference type="SUPFAM" id="SSF53223">
    <property type="entry name" value="Aminoacid dehydrogenase-like, N-terminal domain"/>
    <property type="match status" value="1"/>
</dbReference>
<comment type="cofactor">
    <cofactor evidence="1">
        <name>Mn(2+)</name>
        <dbReference type="ChEBI" id="CHEBI:29035"/>
    </cofactor>
</comment>
<evidence type="ECO:0000259" key="8">
    <source>
        <dbReference type="SMART" id="SM00919"/>
    </source>
</evidence>
<evidence type="ECO:0000256" key="6">
    <source>
        <dbReference type="ARBA" id="ARBA00023002"/>
    </source>
</evidence>
<sequence length="772" mass="84022">MDNSKSPEYLKALEYHQSGKPGKIALRPTKPLDTQQDLALAYSPGVAAPCLEIQKNPDDIYKYTARGNTVAIISNGTAVLGLGAIGAAASKPVMEGKAVLFKKFADIDGFDVQVDCTDPDEFINVVKHLGYSWGGINLEDIKAPECFIIEEKLKEYMDIPVFHDDQHGTAIITAAGLINAAFLTDRKLSDLKIVVNGAGAAAIACINLIISLGANKNNIILCDTKGVIYKGRTDGMNKWKEAKASDTKCRTLAEAMVGANVFLGLSVKGAVTAEMVASMSSSPIIFAMANPDPEITPADIRSVRDDAIIATGRSDYNNQINNVMGFPYIFRGALDVRAKCINEEMKIAAATAIAELARLPVPGEVYRAYGSGHKSFGPNYIIPVPFDPRLITTIPVAVAQAAIASGVTKIKTLDVKAYKAELASRLNPTSSYMHFVYERIQHSEMQRVIFAEGEEEEVIKAAMMMRDEHYGKPIIVGRRSKIDPIVASLGEGYNLEGITVMNAAINKNIDIYIEYLYQKLQRKGYIYRDCARMVKTDRNVFAACMIACGDADAMVTGTTKSYFNCLDDICKVIQPKQNKRILGYSILLSNKHNVIIADNTACEFPLAQDLVEITIQTAQAAKILGFKPRVAVVSFSNFGNPMREKTSRVRDAVAVLDKMDLDFEYDGEMSVDVALNPNLRKLYPFCKLTGPANVLIMPGLHSAAISTHLLEELAGGIFIGPILDGFEYPVQIVAMGASASDILKVSAFAAIDAINAKKDKKTKEPKRAINLN</sequence>
<reference evidence="10 11" key="1">
    <citation type="submission" date="2023-03" db="EMBL/GenBank/DDBJ databases">
        <title>Host association and intracellularity evolved multiple times independently in the Rickettsiales.</title>
        <authorList>
            <person name="Castelli M."/>
            <person name="Nardi T."/>
            <person name="Gammuto L."/>
            <person name="Bellinzona G."/>
            <person name="Sabaneyeva E."/>
            <person name="Potekhin A."/>
            <person name="Serra V."/>
            <person name="Petroni G."/>
            <person name="Sassera D."/>
        </authorList>
    </citation>
    <scope>NUCLEOTIDE SEQUENCE [LARGE SCALE GENOMIC DNA]</scope>
    <source>
        <strain evidence="10 11">Sr 2-6</strain>
    </source>
</reference>
<dbReference type="Gene3D" id="3.40.50.10380">
    <property type="entry name" value="Malic enzyme, N-terminal domain"/>
    <property type="match status" value="1"/>
</dbReference>
<comment type="caution">
    <text evidence="10">The sequence shown here is derived from an EMBL/GenBank/DDBJ whole genome shotgun (WGS) entry which is preliminary data.</text>
</comment>
<evidence type="ECO:0000256" key="3">
    <source>
        <dbReference type="ARBA" id="ARBA00007686"/>
    </source>
</evidence>
<dbReference type="EMBL" id="JARJFB010000042">
    <property type="protein sequence ID" value="MEA0970750.1"/>
    <property type="molecule type" value="Genomic_DNA"/>
</dbReference>
<evidence type="ECO:0000256" key="1">
    <source>
        <dbReference type="ARBA" id="ARBA00001936"/>
    </source>
</evidence>
<dbReference type="SUPFAM" id="SSF51735">
    <property type="entry name" value="NAD(P)-binding Rossmann-fold domains"/>
    <property type="match status" value="1"/>
</dbReference>
<comment type="similarity">
    <text evidence="4">In the C-terminal section; belongs to the phosphate acetyltransferase and butyryltransferase family.</text>
</comment>
<evidence type="ECO:0000256" key="7">
    <source>
        <dbReference type="ARBA" id="ARBA00023268"/>
    </source>
</evidence>
<feature type="domain" description="Malic enzyme NAD-binding" evidence="8">
    <location>
        <begin position="166"/>
        <end position="403"/>
    </location>
</feature>
<dbReference type="SMART" id="SM01274">
    <property type="entry name" value="malic"/>
    <property type="match status" value="1"/>
</dbReference>
<dbReference type="Pfam" id="PF01515">
    <property type="entry name" value="PTA_PTB"/>
    <property type="match status" value="1"/>
</dbReference>
<keyword evidence="7" id="KW-0511">Multifunctional enzyme</keyword>
<dbReference type="PROSITE" id="PS00331">
    <property type="entry name" value="MALIC_ENZYMES"/>
    <property type="match status" value="1"/>
</dbReference>
<dbReference type="InterPro" id="IPR015884">
    <property type="entry name" value="Malic_enzyme_CS"/>
</dbReference>
<evidence type="ECO:0000313" key="10">
    <source>
        <dbReference type="EMBL" id="MEA0970750.1"/>
    </source>
</evidence>
<comment type="similarity">
    <text evidence="3">In the N-terminal section; belongs to the malic enzymes family.</text>
</comment>
<organism evidence="10 11">
    <name type="scientific">Candidatus Megaera venefica</name>
    <dbReference type="NCBI Taxonomy" id="2055910"/>
    <lineage>
        <taxon>Bacteria</taxon>
        <taxon>Pseudomonadati</taxon>
        <taxon>Pseudomonadota</taxon>
        <taxon>Alphaproteobacteria</taxon>
        <taxon>Rickettsiales</taxon>
        <taxon>Rickettsiaceae</taxon>
        <taxon>Candidatus Megaera</taxon>
    </lineage>
</organism>
<dbReference type="Pfam" id="PF03949">
    <property type="entry name" value="Malic_M"/>
    <property type="match status" value="1"/>
</dbReference>
<evidence type="ECO:0000259" key="9">
    <source>
        <dbReference type="SMART" id="SM01274"/>
    </source>
</evidence>
<accession>A0ABU5NC45</accession>
<dbReference type="PANTHER" id="PTHR43237:SF4">
    <property type="entry name" value="NADP-DEPENDENT MALIC ENZYME"/>
    <property type="match status" value="1"/>
</dbReference>
<dbReference type="Proteomes" id="UP001291687">
    <property type="component" value="Unassembled WGS sequence"/>
</dbReference>
<dbReference type="PIRSF" id="PIRSF036684">
    <property type="entry name" value="ME_PTA"/>
    <property type="match status" value="1"/>
</dbReference>
<feature type="domain" description="Malic enzyme N-terminal" evidence="9">
    <location>
        <begin position="21"/>
        <end position="154"/>
    </location>
</feature>
<dbReference type="PANTHER" id="PTHR43237">
    <property type="entry name" value="NADP-DEPENDENT MALIC ENZYME"/>
    <property type="match status" value="1"/>
</dbReference>
<proteinExistence type="inferred from homology"/>
<dbReference type="Pfam" id="PF00390">
    <property type="entry name" value="malic"/>
    <property type="match status" value="1"/>
</dbReference>
<dbReference type="Gene3D" id="3.40.50.10750">
    <property type="entry name" value="Isocitrate/Isopropylmalate dehydrogenase-like"/>
    <property type="match status" value="1"/>
</dbReference>
<dbReference type="InterPro" id="IPR012301">
    <property type="entry name" value="Malic_N_dom"/>
</dbReference>
<gene>
    <name evidence="10" type="ORF">Megvenef_00718</name>
</gene>